<dbReference type="PANTHER" id="PTHR24198">
    <property type="entry name" value="ANKYRIN REPEAT AND PROTEIN KINASE DOMAIN-CONTAINING PROTEIN"/>
    <property type="match status" value="1"/>
</dbReference>
<protein>
    <submittedName>
        <fullName evidence="4">Uncharacterized protein</fullName>
    </submittedName>
</protein>
<dbReference type="SUPFAM" id="SSF48403">
    <property type="entry name" value="Ankyrin repeat"/>
    <property type="match status" value="1"/>
</dbReference>
<keyword evidence="1" id="KW-0677">Repeat</keyword>
<dbReference type="Gene3D" id="1.25.40.20">
    <property type="entry name" value="Ankyrin repeat-containing domain"/>
    <property type="match status" value="2"/>
</dbReference>
<feature type="repeat" description="ANK" evidence="3">
    <location>
        <begin position="156"/>
        <end position="188"/>
    </location>
</feature>
<feature type="repeat" description="ANK" evidence="3">
    <location>
        <begin position="28"/>
        <end position="60"/>
    </location>
</feature>
<dbReference type="SMART" id="SM00248">
    <property type="entry name" value="ANK"/>
    <property type="match status" value="7"/>
</dbReference>
<dbReference type="PROSITE" id="PS50088">
    <property type="entry name" value="ANK_REPEAT"/>
    <property type="match status" value="3"/>
</dbReference>
<organism evidence="4 5">
    <name type="scientific">Porites evermanni</name>
    <dbReference type="NCBI Taxonomy" id="104178"/>
    <lineage>
        <taxon>Eukaryota</taxon>
        <taxon>Metazoa</taxon>
        <taxon>Cnidaria</taxon>
        <taxon>Anthozoa</taxon>
        <taxon>Hexacorallia</taxon>
        <taxon>Scleractinia</taxon>
        <taxon>Fungiina</taxon>
        <taxon>Poritidae</taxon>
        <taxon>Porites</taxon>
    </lineage>
</organism>
<proteinExistence type="predicted"/>
<dbReference type="InterPro" id="IPR036770">
    <property type="entry name" value="Ankyrin_rpt-contain_sf"/>
</dbReference>
<keyword evidence="2 3" id="KW-0040">ANK repeat</keyword>
<name>A0ABN8MCF8_9CNID</name>
<evidence type="ECO:0000313" key="5">
    <source>
        <dbReference type="Proteomes" id="UP001159427"/>
    </source>
</evidence>
<reference evidence="4 5" key="1">
    <citation type="submission" date="2022-05" db="EMBL/GenBank/DDBJ databases">
        <authorList>
            <consortium name="Genoscope - CEA"/>
            <person name="William W."/>
        </authorList>
    </citation>
    <scope>NUCLEOTIDE SEQUENCE [LARGE SCALE GENOMIC DNA]</scope>
</reference>
<gene>
    <name evidence="4" type="ORF">PEVE_00031343</name>
</gene>
<dbReference type="Pfam" id="PF12796">
    <property type="entry name" value="Ank_2"/>
    <property type="match status" value="3"/>
</dbReference>
<comment type="caution">
    <text evidence="4">The sequence shown here is derived from an EMBL/GenBank/DDBJ whole genome shotgun (WGS) entry which is preliminary data.</text>
</comment>
<evidence type="ECO:0000256" key="1">
    <source>
        <dbReference type="ARBA" id="ARBA00022737"/>
    </source>
</evidence>
<evidence type="ECO:0000313" key="4">
    <source>
        <dbReference type="EMBL" id="CAH3027342.1"/>
    </source>
</evidence>
<dbReference type="PROSITE" id="PS50297">
    <property type="entry name" value="ANK_REP_REGION"/>
    <property type="match status" value="2"/>
</dbReference>
<dbReference type="PRINTS" id="PR01415">
    <property type="entry name" value="ANKYRIN"/>
</dbReference>
<dbReference type="PANTHER" id="PTHR24198:SF165">
    <property type="entry name" value="ANKYRIN REPEAT-CONTAINING PROTEIN-RELATED"/>
    <property type="match status" value="1"/>
</dbReference>
<dbReference type="Proteomes" id="UP001159427">
    <property type="component" value="Unassembled WGS sequence"/>
</dbReference>
<accession>A0ABN8MCF8</accession>
<dbReference type="EMBL" id="CALNXI010000448">
    <property type="protein sequence ID" value="CAH3027342.1"/>
    <property type="molecule type" value="Genomic_DNA"/>
</dbReference>
<dbReference type="InterPro" id="IPR002110">
    <property type="entry name" value="Ankyrin_rpt"/>
</dbReference>
<evidence type="ECO:0000256" key="3">
    <source>
        <dbReference type="PROSITE-ProRule" id="PRU00023"/>
    </source>
</evidence>
<sequence length="405" mass="45681">LVPIWSCLLQVAFFNADKNFIKSKEHGSGNTALHMACRHGHFDIVLYLLENGADIDMFNNHNDTPFFLATESLQKEICQLLIEWGADVMKRNKSSKTAFDLMRHYELKKFLEGKYKEWHQLVPQLISGDIKKLTKVVDSHHRRENMLASLRSRCVSGSTLLHTASFFGAIPVIKTLLSEGVDVNILDYKGATPLHRAKDAATVELLLEAGSNIDSEDHDGNTPLHVKCYGESGEPTDLECIEKMLMKEAPLNIRNNRDLMPIHCCAMQGRMDAIQALLFFDTEESIKRNLEMESEKTPPSLLHLSVANDFLDCAKWLAENKFEFKEKETDLLVHKILLEEVPCLKHARDLVRAITKKVKNQLPASTSQRSQPALPGIGTGHVPLMLPPIKGTDELNKFNSFAQNE</sequence>
<keyword evidence="5" id="KW-1185">Reference proteome</keyword>
<feature type="non-terminal residue" evidence="4">
    <location>
        <position position="1"/>
    </location>
</feature>
<evidence type="ECO:0000256" key="2">
    <source>
        <dbReference type="ARBA" id="ARBA00023043"/>
    </source>
</evidence>
<feature type="repeat" description="ANK" evidence="3">
    <location>
        <begin position="61"/>
        <end position="93"/>
    </location>
</feature>